<keyword evidence="3" id="KW-1185">Reference proteome</keyword>
<dbReference type="AlphaFoldDB" id="A0A1D3D5Q4"/>
<feature type="compositionally biased region" description="Basic and acidic residues" evidence="1">
    <location>
        <begin position="625"/>
        <end position="634"/>
    </location>
</feature>
<feature type="region of interest" description="Disordered" evidence="1">
    <location>
        <begin position="619"/>
        <end position="647"/>
    </location>
</feature>
<accession>A0A1D3D5Q4</accession>
<dbReference type="EMBL" id="JROU02000627">
    <property type="protein sequence ID" value="OEH78756.1"/>
    <property type="molecule type" value="Genomic_DNA"/>
</dbReference>
<evidence type="ECO:0000313" key="3">
    <source>
        <dbReference type="Proteomes" id="UP000095192"/>
    </source>
</evidence>
<name>A0A1D3D5Q4_9EIME</name>
<organism evidence="2 3">
    <name type="scientific">Cyclospora cayetanensis</name>
    <dbReference type="NCBI Taxonomy" id="88456"/>
    <lineage>
        <taxon>Eukaryota</taxon>
        <taxon>Sar</taxon>
        <taxon>Alveolata</taxon>
        <taxon>Apicomplexa</taxon>
        <taxon>Conoidasida</taxon>
        <taxon>Coccidia</taxon>
        <taxon>Eucoccidiorida</taxon>
        <taxon>Eimeriorina</taxon>
        <taxon>Eimeriidae</taxon>
        <taxon>Cyclospora</taxon>
    </lineage>
</organism>
<sequence length="725" mass="77646">MLSQLAAALKGPPEAVPVGASRSLLQCCVCKAFFGAPRDLLLHVGPRPLLEAKSSHLSDPFAADQEALSNATFMTAARQGTAPDVQGGPPRVNDEKMLTCLRWKRCTALRAALPSSSPSTWECGLGMHASTQRSFLGYDAGVRPPSRATSLFRFRSLPACRAREMLRRFGVFFSADLMRKRLGALAAEPPEAACPFDEAGEDGISHALPRQAHTPHTLASLEGTFLGGQSELQQIFPDFAVFYLGPCKTPEAFKGPEETLLHGKRAPQQQAMQLTRKGMTFISTWVFLRKSRLREGICVFFPTGRKRSLSSGGGLWGAPHAKFGSAVILLEATPYGVFGIPRTGEPRCRGLRWALAPQRGPLGLGGPQMPLRSASEGAFLPLSYLPQLKEGEPAAAWAPPSSSWVFSSAGAEADVAAVKVRVQWTGSSSRRKRLDVSVRSFGLPIRLLKKFLLGTPSLKPWSLAPLHAGGTDWRSLATRTLLPFARRRAVAYRGCNFSLYRCTWQQGGCYWGIPLGPPAEEIDGVLTQKDKQTLRATREVLRQNWRENLKSFAVQIELSSAAAGQSSAAAAAGTRYERLLRIAAAEEASAAKAFAATPFAAVYNGLSAVSPDAAQAAAAASEDDVSGREREAFQPDRGPQGASQARLARNRISCTGSCTRAPSRACTGSGGPLSWVPSMTRRPPTLGLAGRPLESPSSESAKPTKKSTRGFGRLDESAPAAAVAL</sequence>
<protein>
    <submittedName>
        <fullName evidence="2">Uncharacterized protein</fullName>
    </submittedName>
</protein>
<dbReference type="VEuPathDB" id="ToxoDB:LOC34624564"/>
<dbReference type="VEuPathDB" id="ToxoDB:cyc_09043"/>
<dbReference type="InParanoid" id="A0A1D3D5Q4"/>
<gene>
    <name evidence="2" type="ORF">cyc_09043</name>
</gene>
<evidence type="ECO:0000256" key="1">
    <source>
        <dbReference type="SAM" id="MobiDB-lite"/>
    </source>
</evidence>
<comment type="caution">
    <text evidence="2">The sequence shown here is derived from an EMBL/GenBank/DDBJ whole genome shotgun (WGS) entry which is preliminary data.</text>
</comment>
<reference evidence="2 3" key="1">
    <citation type="journal article" date="2016" name="BMC Genomics">
        <title>Comparative genomics reveals Cyclospora cayetanensis possesses coccidia-like metabolism and invasion components but unique surface antigens.</title>
        <authorList>
            <person name="Liu S."/>
            <person name="Wang L."/>
            <person name="Zheng H."/>
            <person name="Xu Z."/>
            <person name="Roellig D.M."/>
            <person name="Li N."/>
            <person name="Frace M.A."/>
            <person name="Tang K."/>
            <person name="Arrowood M.J."/>
            <person name="Moss D.M."/>
            <person name="Zhang L."/>
            <person name="Feng Y."/>
            <person name="Xiao L."/>
        </authorList>
    </citation>
    <scope>NUCLEOTIDE SEQUENCE [LARGE SCALE GENOMIC DNA]</scope>
    <source>
        <strain evidence="2 3">CHN_HEN01</strain>
    </source>
</reference>
<proteinExistence type="predicted"/>
<evidence type="ECO:0000313" key="2">
    <source>
        <dbReference type="EMBL" id="OEH78756.1"/>
    </source>
</evidence>
<feature type="region of interest" description="Disordered" evidence="1">
    <location>
        <begin position="659"/>
        <end position="725"/>
    </location>
</feature>
<dbReference type="Proteomes" id="UP000095192">
    <property type="component" value="Unassembled WGS sequence"/>
</dbReference>